<evidence type="ECO:0000313" key="12">
    <source>
        <dbReference type="Proteomes" id="UP000321363"/>
    </source>
</evidence>
<comment type="caution">
    <text evidence="11">The sequence shown here is derived from an EMBL/GenBank/DDBJ whole genome shotgun (WGS) entry which is preliminary data.</text>
</comment>
<evidence type="ECO:0000256" key="9">
    <source>
        <dbReference type="HAMAP-Rule" id="MF_00135"/>
    </source>
</evidence>
<keyword evidence="8 9" id="KW-0413">Isomerase</keyword>
<organism evidence="11 12">
    <name type="scientific">Metabacillus litoralis</name>
    <dbReference type="NCBI Taxonomy" id="152268"/>
    <lineage>
        <taxon>Bacteria</taxon>
        <taxon>Bacillati</taxon>
        <taxon>Bacillota</taxon>
        <taxon>Bacilli</taxon>
        <taxon>Bacillales</taxon>
        <taxon>Bacillaceae</taxon>
        <taxon>Metabacillus</taxon>
    </lineage>
</organism>
<gene>
    <name evidence="9" type="primary">trpF</name>
    <name evidence="11" type="ORF">FS935_03565</name>
</gene>
<evidence type="ECO:0000256" key="4">
    <source>
        <dbReference type="ARBA" id="ARBA00022272"/>
    </source>
</evidence>
<protein>
    <recommendedName>
        <fullName evidence="4 9">N-(5'-phosphoribosyl)anthranilate isomerase</fullName>
        <shortName evidence="9">PRAI</shortName>
        <ecNumber evidence="3 9">5.3.1.24</ecNumber>
    </recommendedName>
</protein>
<dbReference type="CDD" id="cd00405">
    <property type="entry name" value="PRAI"/>
    <property type="match status" value="1"/>
</dbReference>
<evidence type="ECO:0000256" key="5">
    <source>
        <dbReference type="ARBA" id="ARBA00022605"/>
    </source>
</evidence>
<dbReference type="PANTHER" id="PTHR42894">
    <property type="entry name" value="N-(5'-PHOSPHORIBOSYL)ANTHRANILATE ISOMERASE"/>
    <property type="match status" value="1"/>
</dbReference>
<dbReference type="RefSeq" id="WP_146946141.1">
    <property type="nucleotide sequence ID" value="NZ_VOQF01000001.1"/>
</dbReference>
<dbReference type="EC" id="5.3.1.24" evidence="3 9"/>
<evidence type="ECO:0000256" key="6">
    <source>
        <dbReference type="ARBA" id="ARBA00022822"/>
    </source>
</evidence>
<keyword evidence="7 9" id="KW-0057">Aromatic amino acid biosynthesis</keyword>
<name>A0A5C6W7C4_9BACI</name>
<dbReference type="NCBIfam" id="NF002301">
    <property type="entry name" value="PRK01222.2-1"/>
    <property type="match status" value="1"/>
</dbReference>
<dbReference type="InterPro" id="IPR011060">
    <property type="entry name" value="RibuloseP-bd_barrel"/>
</dbReference>
<dbReference type="Proteomes" id="UP000321363">
    <property type="component" value="Unassembled WGS sequence"/>
</dbReference>
<dbReference type="Pfam" id="PF00697">
    <property type="entry name" value="PRAI"/>
    <property type="match status" value="1"/>
</dbReference>
<reference evidence="11 12" key="1">
    <citation type="journal article" date="2005" name="Int. J. Syst. Evol. Microbiol.">
        <title>Bacillus litoralis sp. nov., isolated from a tidal flat of the Yellow Sea in Korea.</title>
        <authorList>
            <person name="Yoon J.H."/>
            <person name="Oh T.K."/>
        </authorList>
    </citation>
    <scope>NUCLEOTIDE SEQUENCE [LARGE SCALE GENOMIC DNA]</scope>
    <source>
        <strain evidence="11 12">SW-211</strain>
    </source>
</reference>
<dbReference type="GO" id="GO:0004640">
    <property type="term" value="F:phosphoribosylanthranilate isomerase activity"/>
    <property type="evidence" value="ECO:0007669"/>
    <property type="project" value="UniProtKB-UniRule"/>
</dbReference>
<comment type="pathway">
    <text evidence="2 9">Amino-acid biosynthesis; L-tryptophan biosynthesis; L-tryptophan from chorismate: step 3/5.</text>
</comment>
<keyword evidence="12" id="KW-1185">Reference proteome</keyword>
<dbReference type="HAMAP" id="MF_00135">
    <property type="entry name" value="PRAI"/>
    <property type="match status" value="1"/>
</dbReference>
<dbReference type="Gene3D" id="3.20.20.70">
    <property type="entry name" value="Aldolase class I"/>
    <property type="match status" value="1"/>
</dbReference>
<evidence type="ECO:0000256" key="3">
    <source>
        <dbReference type="ARBA" id="ARBA00012572"/>
    </source>
</evidence>
<dbReference type="InterPro" id="IPR013785">
    <property type="entry name" value="Aldolase_TIM"/>
</dbReference>
<evidence type="ECO:0000256" key="1">
    <source>
        <dbReference type="ARBA" id="ARBA00001164"/>
    </source>
</evidence>
<dbReference type="InterPro" id="IPR001240">
    <property type="entry name" value="PRAI_dom"/>
</dbReference>
<dbReference type="AlphaFoldDB" id="A0A5C6W7C4"/>
<comment type="similarity">
    <text evidence="9">Belongs to the TrpF family.</text>
</comment>
<evidence type="ECO:0000256" key="2">
    <source>
        <dbReference type="ARBA" id="ARBA00004664"/>
    </source>
</evidence>
<proteinExistence type="inferred from homology"/>
<dbReference type="SUPFAM" id="SSF51366">
    <property type="entry name" value="Ribulose-phoshate binding barrel"/>
    <property type="match status" value="1"/>
</dbReference>
<evidence type="ECO:0000256" key="7">
    <source>
        <dbReference type="ARBA" id="ARBA00023141"/>
    </source>
</evidence>
<dbReference type="UniPathway" id="UPA00035">
    <property type="reaction ID" value="UER00042"/>
</dbReference>
<dbReference type="InterPro" id="IPR044643">
    <property type="entry name" value="TrpF_fam"/>
</dbReference>
<evidence type="ECO:0000256" key="8">
    <source>
        <dbReference type="ARBA" id="ARBA00023235"/>
    </source>
</evidence>
<dbReference type="GO" id="GO:0000162">
    <property type="term" value="P:L-tryptophan biosynthetic process"/>
    <property type="evidence" value="ECO:0007669"/>
    <property type="project" value="UniProtKB-UniRule"/>
</dbReference>
<dbReference type="PANTHER" id="PTHR42894:SF1">
    <property type="entry name" value="N-(5'-PHOSPHORIBOSYL)ANTHRANILATE ISOMERASE"/>
    <property type="match status" value="1"/>
</dbReference>
<evidence type="ECO:0000259" key="10">
    <source>
        <dbReference type="Pfam" id="PF00697"/>
    </source>
</evidence>
<dbReference type="EMBL" id="VOQF01000001">
    <property type="protein sequence ID" value="TXC93283.1"/>
    <property type="molecule type" value="Genomic_DNA"/>
</dbReference>
<comment type="catalytic activity">
    <reaction evidence="1 9">
        <text>N-(5-phospho-beta-D-ribosyl)anthranilate = 1-(2-carboxyphenylamino)-1-deoxy-D-ribulose 5-phosphate</text>
        <dbReference type="Rhea" id="RHEA:21540"/>
        <dbReference type="ChEBI" id="CHEBI:18277"/>
        <dbReference type="ChEBI" id="CHEBI:58613"/>
        <dbReference type="EC" id="5.3.1.24"/>
    </reaction>
</comment>
<sequence length="219" mass="25088">MDNPKLKYCGVRNFDDLKIVSRSQANYIGFIFAESKRKVKPAEVKKWLEDVDVTNKLLVAVFVNPTSEELQEVINEIPVDVIQFHGNESLDQIKKVKQQFGGLVIWKALHHHENTLKQMEEFIDTVDGFVIDSRIKGAWGGTGVSFDWKAAPKYINYALIHNKECFIAGGINEKNIRRLLELQPQGIDLSSGIEEDDKKNEAKIQQIEERMLQYANLSR</sequence>
<keyword evidence="6 9" id="KW-0822">Tryptophan biosynthesis</keyword>
<feature type="domain" description="N-(5'phosphoribosyl) anthranilate isomerase (PRAI)" evidence="10">
    <location>
        <begin position="7"/>
        <end position="209"/>
    </location>
</feature>
<evidence type="ECO:0000313" key="11">
    <source>
        <dbReference type="EMBL" id="TXC93283.1"/>
    </source>
</evidence>
<keyword evidence="5 9" id="KW-0028">Amino-acid biosynthesis</keyword>
<dbReference type="OrthoDB" id="9786954at2"/>
<accession>A0A5C6W7C4</accession>